<reference evidence="1" key="1">
    <citation type="journal article" date="2021" name="Proc. Natl. Acad. Sci. U.S.A.">
        <title>A Catalog of Tens of Thousands of Viruses from Human Metagenomes Reveals Hidden Associations with Chronic Diseases.</title>
        <authorList>
            <person name="Tisza M.J."/>
            <person name="Buck C.B."/>
        </authorList>
    </citation>
    <scope>NUCLEOTIDE SEQUENCE</scope>
    <source>
        <strain evidence="1">Ctkhg5</strain>
    </source>
</reference>
<name>A0A8S5UDC6_9CAUD</name>
<proteinExistence type="predicted"/>
<protein>
    <submittedName>
        <fullName evidence="1">Uncharacterized protein</fullName>
    </submittedName>
</protein>
<evidence type="ECO:0000313" key="1">
    <source>
        <dbReference type="EMBL" id="DAF92493.1"/>
    </source>
</evidence>
<accession>A0A8S5UDC6</accession>
<sequence>MLTKKERAAIAERLKSTEYITSSTLFKALTGEEKLNEMSNVKSLCIICSVILGLCDTSNMIELPLDKDGEVIKVGDTVYVDDDMKYKVVGYMMRGNSTEVILVAGAEPVYTKEPANNITHKKPVTIASLAKELADIVASDYGTPTVVKHKISEIADQLEKLGDDNAN</sequence>
<dbReference type="EMBL" id="BK016067">
    <property type="protein sequence ID" value="DAF92493.1"/>
    <property type="molecule type" value="Genomic_DNA"/>
</dbReference>
<organism evidence="1">
    <name type="scientific">Siphoviridae sp. ctkhg5</name>
    <dbReference type="NCBI Taxonomy" id="2825643"/>
    <lineage>
        <taxon>Viruses</taxon>
        <taxon>Duplodnaviria</taxon>
        <taxon>Heunggongvirae</taxon>
        <taxon>Uroviricota</taxon>
        <taxon>Caudoviricetes</taxon>
    </lineage>
</organism>